<protein>
    <submittedName>
        <fullName evidence="1">Uncharacterized protein</fullName>
    </submittedName>
</protein>
<accession>A0A848M0M8</accession>
<organism evidence="1 2">
    <name type="scientific">Pyxidicoccus fallax</name>
    <dbReference type="NCBI Taxonomy" id="394095"/>
    <lineage>
        <taxon>Bacteria</taxon>
        <taxon>Pseudomonadati</taxon>
        <taxon>Myxococcota</taxon>
        <taxon>Myxococcia</taxon>
        <taxon>Myxococcales</taxon>
        <taxon>Cystobacterineae</taxon>
        <taxon>Myxococcaceae</taxon>
        <taxon>Pyxidicoccus</taxon>
    </lineage>
</organism>
<sequence length="162" mass="18761">MDAKDIRSKWVVRLGLDGGRWVWLSWYSLAALFENITELATVPDTFFRVTFSEETLATFQRLLTCIEECHAAEQRLMMHECRMDAAPLARAFNELQARSASFAAELGRPDVLQGFRHAQLEFRRSFRELYLGVERRLELEAGLRAPFDDCPGHVDISLHWGW</sequence>
<keyword evidence="2" id="KW-1185">Reference proteome</keyword>
<reference evidence="1 2" key="1">
    <citation type="submission" date="2020-04" db="EMBL/GenBank/DDBJ databases">
        <title>Draft genome of Pyxidicoccus fallax type strain.</title>
        <authorList>
            <person name="Whitworth D.E."/>
        </authorList>
    </citation>
    <scope>NUCLEOTIDE SEQUENCE [LARGE SCALE GENOMIC DNA]</scope>
    <source>
        <strain evidence="1 2">DSM 14698</strain>
    </source>
</reference>
<dbReference type="RefSeq" id="WP_169352478.1">
    <property type="nucleotide sequence ID" value="NZ_JABBJJ010000603.1"/>
</dbReference>
<comment type="caution">
    <text evidence="1">The sequence shown here is derived from an EMBL/GenBank/DDBJ whole genome shotgun (WGS) entry which is preliminary data.</text>
</comment>
<gene>
    <name evidence="1" type="ORF">HG543_52375</name>
</gene>
<evidence type="ECO:0000313" key="1">
    <source>
        <dbReference type="EMBL" id="NMO23401.1"/>
    </source>
</evidence>
<dbReference type="Proteomes" id="UP000518300">
    <property type="component" value="Unassembled WGS sequence"/>
</dbReference>
<proteinExistence type="predicted"/>
<dbReference type="AlphaFoldDB" id="A0A848M0M8"/>
<evidence type="ECO:0000313" key="2">
    <source>
        <dbReference type="Proteomes" id="UP000518300"/>
    </source>
</evidence>
<dbReference type="EMBL" id="JABBJJ010000603">
    <property type="protein sequence ID" value="NMO23401.1"/>
    <property type="molecule type" value="Genomic_DNA"/>
</dbReference>
<name>A0A848M0M8_9BACT</name>